<evidence type="ECO:0000313" key="1">
    <source>
        <dbReference type="EMBL" id="KAF3549217.1"/>
    </source>
</evidence>
<accession>A0ABQ7CCA1</accession>
<dbReference type="Proteomes" id="UP000266723">
    <property type="component" value="Unassembled WGS sequence"/>
</dbReference>
<comment type="caution">
    <text evidence="1">The sequence shown here is derived from an EMBL/GenBank/DDBJ whole genome shotgun (WGS) entry which is preliminary data.</text>
</comment>
<organism evidence="1 2">
    <name type="scientific">Brassica cretica</name>
    <name type="common">Mustard</name>
    <dbReference type="NCBI Taxonomy" id="69181"/>
    <lineage>
        <taxon>Eukaryota</taxon>
        <taxon>Viridiplantae</taxon>
        <taxon>Streptophyta</taxon>
        <taxon>Embryophyta</taxon>
        <taxon>Tracheophyta</taxon>
        <taxon>Spermatophyta</taxon>
        <taxon>Magnoliopsida</taxon>
        <taxon>eudicotyledons</taxon>
        <taxon>Gunneridae</taxon>
        <taxon>Pentapetalae</taxon>
        <taxon>rosids</taxon>
        <taxon>malvids</taxon>
        <taxon>Brassicales</taxon>
        <taxon>Brassicaceae</taxon>
        <taxon>Brassiceae</taxon>
        <taxon>Brassica</taxon>
    </lineage>
</organism>
<proteinExistence type="predicted"/>
<dbReference type="EMBL" id="QGKV02000832">
    <property type="protein sequence ID" value="KAF3549217.1"/>
    <property type="molecule type" value="Genomic_DNA"/>
</dbReference>
<gene>
    <name evidence="1" type="ORF">DY000_02005669</name>
</gene>
<evidence type="ECO:0008006" key="3">
    <source>
        <dbReference type="Google" id="ProtNLM"/>
    </source>
</evidence>
<protein>
    <recommendedName>
        <fullName evidence="3">DUF1985 domain-containing protein</fullName>
    </recommendedName>
</protein>
<sequence>MSVVMGRDEKVNISHMYIKLVMDLDKLQKFHWGLHSYDFLLSYIEKARKKLGKKNNYIFEGFSYAFQIWIMEANPDFGELCGKRVSDSFRGPRCGNWKGVAKVSFAKVSYEDIIQLEDSFLRRSCSFQISHSRNFRILHKSRNAFFRKLAIFTISRIRIPHI</sequence>
<name>A0ABQ7CCA1_BRACR</name>
<dbReference type="PANTHER" id="PTHR48449:SF1">
    <property type="entry name" value="DUF1985 DOMAIN-CONTAINING PROTEIN"/>
    <property type="match status" value="1"/>
</dbReference>
<dbReference type="PANTHER" id="PTHR48449">
    <property type="entry name" value="DUF1985 DOMAIN-CONTAINING PROTEIN"/>
    <property type="match status" value="1"/>
</dbReference>
<keyword evidence="2" id="KW-1185">Reference proteome</keyword>
<evidence type="ECO:0000313" key="2">
    <source>
        <dbReference type="Proteomes" id="UP000266723"/>
    </source>
</evidence>
<reference evidence="1 2" key="1">
    <citation type="journal article" date="2020" name="BMC Genomics">
        <title>Intraspecific diversification of the crop wild relative Brassica cretica Lam. using demographic model selection.</title>
        <authorList>
            <person name="Kioukis A."/>
            <person name="Michalopoulou V.A."/>
            <person name="Briers L."/>
            <person name="Pirintsos S."/>
            <person name="Studholme D.J."/>
            <person name="Pavlidis P."/>
            <person name="Sarris P.F."/>
        </authorList>
    </citation>
    <scope>NUCLEOTIDE SEQUENCE [LARGE SCALE GENOMIC DNA]</scope>
    <source>
        <strain evidence="2">cv. PFS-1207/04</strain>
    </source>
</reference>